<dbReference type="RefSeq" id="WP_053099413.1">
    <property type="nucleotide sequence ID" value="NZ_CP012365.1"/>
</dbReference>
<dbReference type="InterPro" id="IPR011527">
    <property type="entry name" value="ABC1_TM_dom"/>
</dbReference>
<keyword evidence="6 7" id="KW-0472">Membrane</keyword>
<evidence type="ECO:0000313" key="10">
    <source>
        <dbReference type="EMBL" id="AKX58516.1"/>
    </source>
</evidence>
<dbReference type="GO" id="GO:0140359">
    <property type="term" value="F:ABC-type transporter activity"/>
    <property type="evidence" value="ECO:0007669"/>
    <property type="project" value="InterPro"/>
</dbReference>
<reference evidence="11" key="3">
    <citation type="journal article" date="2022" name="Sci. Total Environ.">
        <title>Prevalence, transmission, and molecular epidemiology of tet(X)-positive bacteria among humans, animals, and environmental niches in China: An epidemiological, and genomic-based study.</title>
        <authorList>
            <person name="Dong N."/>
            <person name="Zeng Y."/>
            <person name="Cai C."/>
            <person name="Sun C."/>
            <person name="Lu J."/>
            <person name="Liu C."/>
            <person name="Zhou H."/>
            <person name="Sun Q."/>
            <person name="Shu L."/>
            <person name="Wang H."/>
            <person name="Wang Y."/>
            <person name="Wang S."/>
            <person name="Wu C."/>
            <person name="Chan E.W."/>
            <person name="Chen G."/>
            <person name="Shen Z."/>
            <person name="Chen S."/>
            <person name="Zhang R."/>
        </authorList>
    </citation>
    <scope>NUCLEOTIDE SEQUENCE</scope>
    <source>
        <strain evidence="11">DF46-2-2</strain>
    </source>
</reference>
<dbReference type="PATRIC" id="fig|1698449.3.peg.16"/>
<comment type="subcellular location">
    <subcellularLocation>
        <location evidence="1">Cell membrane</location>
        <topology evidence="1">Multi-pass membrane protein</topology>
    </subcellularLocation>
</comment>
<proteinExistence type="predicted"/>
<dbReference type="GO" id="GO:0005886">
    <property type="term" value="C:plasma membrane"/>
    <property type="evidence" value="ECO:0007669"/>
    <property type="project" value="UniProtKB-SubCell"/>
</dbReference>
<dbReference type="Proteomes" id="UP000063953">
    <property type="component" value="Chromosome"/>
</dbReference>
<dbReference type="Pfam" id="PF00005">
    <property type="entry name" value="ABC_tran"/>
    <property type="match status" value="1"/>
</dbReference>
<dbReference type="STRING" id="1697053.AKN87_01980"/>
<sequence length="536" mass="58897">MNQPIALSRLLKSRFENWLIALLLGALTLFSAIALLAVSGWFITASAIAGLSVTSAYLFDYFRPAAMIRFFAITRTAGRYAERVTSHNAALGLLKDLRCQVFAWLTRKPVSFARQTEVNSAQQMHRLVADIDRLDHFPLQVISPWCWASVIVFAFLIFAAWVHPTLLWASLVGVLLAWLIIPLAAAYRGLQLARRDVETAERRRMLMLESLQLVTPLTMWQNWQVQQQQALQADADYQQQQLRQQRLISLTRLWQQWALASSSLAVLWLGLPLVEQQLISLPWLLAPVLALFGLNEALLPLAASFISLGESQAARDRLNRLYTPILQPQAEVKVANKADADVSLMVTELSAKHQAAVSGPTAVSFNLQQGQALLVTGASGVGKSTLLQALAGYLPYTGTVQASHPIAYLSQQLDIFDLSLAENLRLANAAASDEQLWAVLEQVALADWARQQQGLATQLGEYGAQVSGGQARRIALARVLLSERPILLLDEPLAGLDAQSASVIEASLAAYQAQAVIVVVSHQAITLPQLQTLVLR</sequence>
<name>A0A0K1XB08_9GAMM</name>
<reference evidence="11" key="2">
    <citation type="submission" date="2020-06" db="EMBL/GenBank/DDBJ databases">
        <authorList>
            <person name="Dong N."/>
        </authorList>
    </citation>
    <scope>NUCLEOTIDE SEQUENCE</scope>
    <source>
        <strain evidence="11">DF46-2-2</strain>
    </source>
</reference>
<feature type="transmembrane region" description="Helical" evidence="7">
    <location>
        <begin position="18"/>
        <end position="35"/>
    </location>
</feature>
<evidence type="ECO:0000259" key="9">
    <source>
        <dbReference type="PROSITE" id="PS50929"/>
    </source>
</evidence>
<evidence type="ECO:0000256" key="4">
    <source>
        <dbReference type="ARBA" id="ARBA00022840"/>
    </source>
</evidence>
<dbReference type="EMBL" id="JACANB010000008">
    <property type="protein sequence ID" value="MDM1697066.1"/>
    <property type="molecule type" value="Genomic_DNA"/>
</dbReference>
<dbReference type="InterPro" id="IPR039421">
    <property type="entry name" value="Type_1_exporter"/>
</dbReference>
<dbReference type="InterPro" id="IPR003439">
    <property type="entry name" value="ABC_transporter-like_ATP-bd"/>
</dbReference>
<evidence type="ECO:0000256" key="1">
    <source>
        <dbReference type="ARBA" id="ARBA00004651"/>
    </source>
</evidence>
<keyword evidence="5 7" id="KW-1133">Transmembrane helix</keyword>
<keyword evidence="3" id="KW-0547">Nucleotide-binding</keyword>
<dbReference type="Gene3D" id="3.40.50.300">
    <property type="entry name" value="P-loop containing nucleotide triphosphate hydrolases"/>
    <property type="match status" value="1"/>
</dbReference>
<dbReference type="PROSITE" id="PS50893">
    <property type="entry name" value="ABC_TRANSPORTER_2"/>
    <property type="match status" value="1"/>
</dbReference>
<dbReference type="SUPFAM" id="SSF52540">
    <property type="entry name" value="P-loop containing nucleoside triphosphate hydrolases"/>
    <property type="match status" value="1"/>
</dbReference>
<dbReference type="InterPro" id="IPR003593">
    <property type="entry name" value="AAA+_ATPase"/>
</dbReference>
<gene>
    <name evidence="10" type="ORF">AKN88_00070</name>
    <name evidence="11" type="ORF">HX099_10410</name>
</gene>
<feature type="transmembrane region" description="Helical" evidence="7">
    <location>
        <begin position="167"/>
        <end position="187"/>
    </location>
</feature>
<feature type="domain" description="ABC transmembrane type-1" evidence="9">
    <location>
        <begin position="19"/>
        <end position="310"/>
    </location>
</feature>
<protein>
    <submittedName>
        <fullName evidence="11">ATP-binding cassette domain-containing protein</fullName>
    </submittedName>
</protein>
<evidence type="ECO:0000256" key="5">
    <source>
        <dbReference type="ARBA" id="ARBA00022989"/>
    </source>
</evidence>
<accession>A0A0K1XB08</accession>
<evidence type="ECO:0000256" key="6">
    <source>
        <dbReference type="ARBA" id="ARBA00023136"/>
    </source>
</evidence>
<dbReference type="AlphaFoldDB" id="A0A0K1XB08"/>
<dbReference type="GO" id="GO:0034040">
    <property type="term" value="F:ATPase-coupled lipid transmembrane transporter activity"/>
    <property type="evidence" value="ECO:0007669"/>
    <property type="project" value="TreeGrafter"/>
</dbReference>
<organism evidence="10 12">
    <name type="scientific">Thiopseudomonas alkaliphila</name>
    <dbReference type="NCBI Taxonomy" id="1697053"/>
    <lineage>
        <taxon>Bacteria</taxon>
        <taxon>Pseudomonadati</taxon>
        <taxon>Pseudomonadota</taxon>
        <taxon>Gammaproteobacteria</taxon>
        <taxon>Pseudomonadales</taxon>
        <taxon>Pseudomonadaceae</taxon>
        <taxon>Thiopseudomonas</taxon>
    </lineage>
</organism>
<dbReference type="EMBL" id="CP012365">
    <property type="protein sequence ID" value="AKX58516.1"/>
    <property type="molecule type" value="Genomic_DNA"/>
</dbReference>
<dbReference type="InterPro" id="IPR017871">
    <property type="entry name" value="ABC_transporter-like_CS"/>
</dbReference>
<dbReference type="InterPro" id="IPR036640">
    <property type="entry name" value="ABC1_TM_sf"/>
</dbReference>
<dbReference type="GO" id="GO:0016887">
    <property type="term" value="F:ATP hydrolysis activity"/>
    <property type="evidence" value="ECO:0007669"/>
    <property type="project" value="InterPro"/>
</dbReference>
<evidence type="ECO:0000313" key="11">
    <source>
        <dbReference type="EMBL" id="MDM1697066.1"/>
    </source>
</evidence>
<evidence type="ECO:0000256" key="7">
    <source>
        <dbReference type="SAM" id="Phobius"/>
    </source>
</evidence>
<dbReference type="SMART" id="SM00382">
    <property type="entry name" value="AAA"/>
    <property type="match status" value="1"/>
</dbReference>
<keyword evidence="12" id="KW-1185">Reference proteome</keyword>
<feature type="transmembrane region" description="Helical" evidence="7">
    <location>
        <begin position="141"/>
        <end position="161"/>
    </location>
</feature>
<dbReference type="GO" id="GO:0005524">
    <property type="term" value="F:ATP binding"/>
    <property type="evidence" value="ECO:0007669"/>
    <property type="project" value="UniProtKB-KW"/>
</dbReference>
<dbReference type="PANTHER" id="PTHR24221">
    <property type="entry name" value="ATP-BINDING CASSETTE SUB-FAMILY B"/>
    <property type="match status" value="1"/>
</dbReference>
<dbReference type="InterPro" id="IPR027417">
    <property type="entry name" value="P-loop_NTPase"/>
</dbReference>
<evidence type="ECO:0000313" key="12">
    <source>
        <dbReference type="Proteomes" id="UP000063953"/>
    </source>
</evidence>
<dbReference type="PROSITE" id="PS50929">
    <property type="entry name" value="ABC_TM1F"/>
    <property type="match status" value="1"/>
</dbReference>
<dbReference type="Gene3D" id="1.20.1560.10">
    <property type="entry name" value="ABC transporter type 1, transmembrane domain"/>
    <property type="match status" value="1"/>
</dbReference>
<evidence type="ECO:0000259" key="8">
    <source>
        <dbReference type="PROSITE" id="PS50893"/>
    </source>
</evidence>
<dbReference type="PROSITE" id="PS00211">
    <property type="entry name" value="ABC_TRANSPORTER_1"/>
    <property type="match status" value="1"/>
</dbReference>
<evidence type="ECO:0000256" key="2">
    <source>
        <dbReference type="ARBA" id="ARBA00022692"/>
    </source>
</evidence>
<keyword evidence="4 11" id="KW-0067">ATP-binding</keyword>
<reference evidence="10 12" key="1">
    <citation type="journal article" date="2015" name="Genome Announc.">
        <title>Genome Sequences of Oblitimonas alkaliphila gen. nov. sp. nov. (Proposed), a Novel Bacterium of the Pseudomonadaceae Family.</title>
        <authorList>
            <person name="Lauer A.C."/>
            <person name="Nicholson A.C."/>
            <person name="Humrighouse B.W."/>
            <person name="Emery B."/>
            <person name="Drobish A."/>
            <person name="Juieng P."/>
            <person name="Loparev V."/>
            <person name="McQuiston J.R."/>
        </authorList>
    </citation>
    <scope>NUCLEOTIDE SEQUENCE [LARGE SCALE GENOMIC DNA]</scope>
    <source>
        <strain evidence="10 12">E5571</strain>
    </source>
</reference>
<dbReference type="PANTHER" id="PTHR24221:SF653">
    <property type="entry name" value="TRANSPORT ATP-BINDING PROTEIN CYDC"/>
    <property type="match status" value="1"/>
</dbReference>
<evidence type="ECO:0000256" key="3">
    <source>
        <dbReference type="ARBA" id="ARBA00022741"/>
    </source>
</evidence>
<dbReference type="SUPFAM" id="SSF90123">
    <property type="entry name" value="ABC transporter transmembrane region"/>
    <property type="match status" value="1"/>
</dbReference>
<dbReference type="Proteomes" id="UP001173465">
    <property type="component" value="Unassembled WGS sequence"/>
</dbReference>
<feature type="domain" description="ABC transporter" evidence="8">
    <location>
        <begin position="344"/>
        <end position="535"/>
    </location>
</feature>
<keyword evidence="2 7" id="KW-0812">Transmembrane</keyword>